<dbReference type="WBParaSite" id="jg23405">
    <property type="protein sequence ID" value="jg23405"/>
    <property type="gene ID" value="jg23405"/>
</dbReference>
<name>A0A915DTP7_9BILA</name>
<organism evidence="1 2">
    <name type="scientific">Ditylenchus dipsaci</name>
    <dbReference type="NCBI Taxonomy" id="166011"/>
    <lineage>
        <taxon>Eukaryota</taxon>
        <taxon>Metazoa</taxon>
        <taxon>Ecdysozoa</taxon>
        <taxon>Nematoda</taxon>
        <taxon>Chromadorea</taxon>
        <taxon>Rhabditida</taxon>
        <taxon>Tylenchina</taxon>
        <taxon>Tylenchomorpha</taxon>
        <taxon>Sphaerularioidea</taxon>
        <taxon>Anguinidae</taxon>
        <taxon>Anguininae</taxon>
        <taxon>Ditylenchus</taxon>
    </lineage>
</organism>
<sequence>MALSFPIRLQCPNAKRTAPVRMEQQCVEVHLLRCMLRMVDVHHENFGIDNEGKLRIVDFVLPKSPAQSHMFNNPELYDCLKRVEPGRRKAMPNKHFADGTFLTTAVP</sequence>
<evidence type="ECO:0000313" key="2">
    <source>
        <dbReference type="WBParaSite" id="jg23405"/>
    </source>
</evidence>
<dbReference type="AlphaFoldDB" id="A0A915DTP7"/>
<evidence type="ECO:0000313" key="1">
    <source>
        <dbReference type="Proteomes" id="UP000887574"/>
    </source>
</evidence>
<reference evidence="2" key="1">
    <citation type="submission" date="2022-11" db="UniProtKB">
        <authorList>
            <consortium name="WormBaseParasite"/>
        </authorList>
    </citation>
    <scope>IDENTIFICATION</scope>
</reference>
<proteinExistence type="predicted"/>
<protein>
    <submittedName>
        <fullName evidence="2">PI3K/PI4K catalytic domain-containing protein</fullName>
    </submittedName>
</protein>
<dbReference type="Proteomes" id="UP000887574">
    <property type="component" value="Unplaced"/>
</dbReference>
<keyword evidence="1" id="KW-1185">Reference proteome</keyword>
<accession>A0A915DTP7</accession>